<sequence length="408" mass="46536">MVARVVSGKSIRGILVYNERKIENAEASVLMAAGFPRSPEELSFKNKLERFEILTRQNERTKTNALHISLNFSNRDELDDEKLRQIAMDYMDGIGFGNQPFLVYRHYDASHPHIHIATVNIAEGGERIETHNIGKYRSEKIRKSIEERYDLVKAEEQKKEMAYMLKPIDLERIVYGKQETKSAISRTVREVADSYKFTSFSEFQTVLNQFNVIANRGNPGSNLYKKGGLTYHLLGGYGEKVGVPIKASSIYSSPTLKNLEKKYSRHKMQRKPYGQRLKHLIDKAMKNENDIRGLQRELVEQGIRIFLYGNEAGDIYGVTYIDNATRTVYKGSDLGKGYGAGAFLKRTGISLDDLRDMDLREEETEPATSLQTLPVIQVVLSDNTIGHGEKSDRGYSKKLQKTRIHQLE</sequence>
<dbReference type="RefSeq" id="WP_148918197.1">
    <property type="nucleotide sequence ID" value="NZ_VTAV01000002.1"/>
</dbReference>
<comment type="caution">
    <text evidence="3">The sequence shown here is derived from an EMBL/GenBank/DDBJ whole genome shotgun (WGS) entry which is preliminary data.</text>
</comment>
<feature type="region of interest" description="Disordered" evidence="1">
    <location>
        <begin position="387"/>
        <end position="408"/>
    </location>
</feature>
<feature type="compositionally biased region" description="Basic residues" evidence="1">
    <location>
        <begin position="396"/>
        <end position="408"/>
    </location>
</feature>
<protein>
    <submittedName>
        <fullName evidence="3">Relaxase/mobilization nuclease domain-containing protein</fullName>
    </submittedName>
</protein>
<dbReference type="EMBL" id="VTAV01000002">
    <property type="protein sequence ID" value="TYR37456.1"/>
    <property type="molecule type" value="Genomic_DNA"/>
</dbReference>
<proteinExistence type="predicted"/>
<evidence type="ECO:0000259" key="2">
    <source>
        <dbReference type="Pfam" id="PF03432"/>
    </source>
</evidence>
<evidence type="ECO:0000313" key="3">
    <source>
        <dbReference type="EMBL" id="TYR37456.1"/>
    </source>
</evidence>
<evidence type="ECO:0000313" key="4">
    <source>
        <dbReference type="Proteomes" id="UP000322362"/>
    </source>
</evidence>
<dbReference type="Proteomes" id="UP000322362">
    <property type="component" value="Unassembled WGS sequence"/>
</dbReference>
<organism evidence="3 4">
    <name type="scientific">Sphingobacterium phlebotomi</name>
    <dbReference type="NCBI Taxonomy" id="2605433"/>
    <lineage>
        <taxon>Bacteria</taxon>
        <taxon>Pseudomonadati</taxon>
        <taxon>Bacteroidota</taxon>
        <taxon>Sphingobacteriia</taxon>
        <taxon>Sphingobacteriales</taxon>
        <taxon>Sphingobacteriaceae</taxon>
        <taxon>Sphingobacterium</taxon>
    </lineage>
</organism>
<reference evidence="3 4" key="1">
    <citation type="submission" date="2019-08" db="EMBL/GenBank/DDBJ databases">
        <title>Phlebobacter frassis gen. nov. sp. nov., a new member of family Sphingobacteriaceae isolated from sand fly rearing media.</title>
        <authorList>
            <person name="Kakumanu M.L."/>
            <person name="Marayati B.F."/>
            <person name="Wada-Katsumata A."/>
            <person name="Wasserberg G."/>
            <person name="Schal C."/>
            <person name="Apperson C.S."/>
            <person name="Ponnusamy L."/>
        </authorList>
    </citation>
    <scope>NUCLEOTIDE SEQUENCE [LARGE SCALE GENOMIC DNA]</scope>
    <source>
        <strain evidence="3 4">SSI9</strain>
    </source>
</reference>
<dbReference type="Pfam" id="PF03432">
    <property type="entry name" value="Relaxase"/>
    <property type="match status" value="1"/>
</dbReference>
<accession>A0A5D4H9A6</accession>
<keyword evidence="4" id="KW-1185">Reference proteome</keyword>
<gene>
    <name evidence="3" type="ORF">FXV77_05480</name>
</gene>
<dbReference type="AlphaFoldDB" id="A0A5D4H9A6"/>
<dbReference type="Gene3D" id="3.30.930.30">
    <property type="match status" value="1"/>
</dbReference>
<dbReference type="InterPro" id="IPR005094">
    <property type="entry name" value="Endonuclease_MobA/VirD2"/>
</dbReference>
<feature type="domain" description="MobA/VirD2-like nuclease" evidence="2">
    <location>
        <begin position="17"/>
        <end position="151"/>
    </location>
</feature>
<name>A0A5D4H9A6_9SPHI</name>
<evidence type="ECO:0000256" key="1">
    <source>
        <dbReference type="SAM" id="MobiDB-lite"/>
    </source>
</evidence>